<evidence type="ECO:0000256" key="1">
    <source>
        <dbReference type="SAM" id="SignalP"/>
    </source>
</evidence>
<comment type="caution">
    <text evidence="2">The sequence shown here is derived from an EMBL/GenBank/DDBJ whole genome shotgun (WGS) entry which is preliminary data.</text>
</comment>
<keyword evidence="1" id="KW-0732">Signal</keyword>
<feature type="signal peptide" evidence="1">
    <location>
        <begin position="1"/>
        <end position="18"/>
    </location>
</feature>
<sequence>MKLLVFFLFVSTFVAVNMIEIDPVWNNFCCSVDQNCDCSCAPRKACIKKAGIICERYHCPHSHVVCCIPRD</sequence>
<gene>
    <name evidence="2" type="ORF">RN001_010319</name>
</gene>
<evidence type="ECO:0000313" key="3">
    <source>
        <dbReference type="Proteomes" id="UP001353858"/>
    </source>
</evidence>
<reference evidence="3" key="1">
    <citation type="submission" date="2023-01" db="EMBL/GenBank/DDBJ databases">
        <title>Key to firefly adult light organ development and bioluminescence: homeobox transcription factors regulate luciferase expression and transportation to peroxisome.</title>
        <authorList>
            <person name="Fu X."/>
        </authorList>
    </citation>
    <scope>NUCLEOTIDE SEQUENCE [LARGE SCALE GENOMIC DNA]</scope>
</reference>
<proteinExistence type="predicted"/>
<name>A0AAN7SN95_9COLE</name>
<evidence type="ECO:0000313" key="2">
    <source>
        <dbReference type="EMBL" id="KAK4877813.1"/>
    </source>
</evidence>
<dbReference type="AlphaFoldDB" id="A0AAN7SN95"/>
<dbReference type="EMBL" id="JARPUR010000004">
    <property type="protein sequence ID" value="KAK4877813.1"/>
    <property type="molecule type" value="Genomic_DNA"/>
</dbReference>
<feature type="chain" id="PRO_5042895907" evidence="1">
    <location>
        <begin position="19"/>
        <end position="71"/>
    </location>
</feature>
<keyword evidence="3" id="KW-1185">Reference proteome</keyword>
<organism evidence="2 3">
    <name type="scientific">Aquatica leii</name>
    <dbReference type="NCBI Taxonomy" id="1421715"/>
    <lineage>
        <taxon>Eukaryota</taxon>
        <taxon>Metazoa</taxon>
        <taxon>Ecdysozoa</taxon>
        <taxon>Arthropoda</taxon>
        <taxon>Hexapoda</taxon>
        <taxon>Insecta</taxon>
        <taxon>Pterygota</taxon>
        <taxon>Neoptera</taxon>
        <taxon>Endopterygota</taxon>
        <taxon>Coleoptera</taxon>
        <taxon>Polyphaga</taxon>
        <taxon>Elateriformia</taxon>
        <taxon>Elateroidea</taxon>
        <taxon>Lampyridae</taxon>
        <taxon>Luciolinae</taxon>
        <taxon>Aquatica</taxon>
    </lineage>
</organism>
<accession>A0AAN7SN95</accession>
<protein>
    <submittedName>
        <fullName evidence="2">Uncharacterized protein</fullName>
    </submittedName>
</protein>
<dbReference type="Proteomes" id="UP001353858">
    <property type="component" value="Unassembled WGS sequence"/>
</dbReference>